<keyword evidence="2" id="KW-1185">Reference proteome</keyword>
<reference evidence="1" key="1">
    <citation type="submission" date="2023-08" db="EMBL/GenBank/DDBJ databases">
        <authorList>
            <person name="Alioto T."/>
            <person name="Alioto T."/>
            <person name="Gomez Garrido J."/>
        </authorList>
    </citation>
    <scope>NUCLEOTIDE SEQUENCE</scope>
</reference>
<evidence type="ECO:0000313" key="2">
    <source>
        <dbReference type="Proteomes" id="UP001162480"/>
    </source>
</evidence>
<sequence length="124" mass="14700">MTHPVWEEAYSLITVWTGSSCDAFVYQRRELLKHSYQETKAHHQSNYEIYDRLNIDFQLRLICAWKYVPTIEIDVCVDTLYEFLFGVSCVVRHVQHLQMLEFSGKYRLFISVPDFDPATHSTEC</sequence>
<protein>
    <submittedName>
        <fullName evidence="1">Uncharacterized protein</fullName>
    </submittedName>
</protein>
<dbReference type="EMBL" id="OX597842">
    <property type="protein sequence ID" value="CAI9743486.1"/>
    <property type="molecule type" value="Genomic_DNA"/>
</dbReference>
<organism evidence="1 2">
    <name type="scientific">Octopus vulgaris</name>
    <name type="common">Common octopus</name>
    <dbReference type="NCBI Taxonomy" id="6645"/>
    <lineage>
        <taxon>Eukaryota</taxon>
        <taxon>Metazoa</taxon>
        <taxon>Spiralia</taxon>
        <taxon>Lophotrochozoa</taxon>
        <taxon>Mollusca</taxon>
        <taxon>Cephalopoda</taxon>
        <taxon>Coleoidea</taxon>
        <taxon>Octopodiformes</taxon>
        <taxon>Octopoda</taxon>
        <taxon>Incirrata</taxon>
        <taxon>Octopodidae</taxon>
        <taxon>Octopus</taxon>
    </lineage>
</organism>
<dbReference type="Proteomes" id="UP001162480">
    <property type="component" value="Chromosome 29"/>
</dbReference>
<gene>
    <name evidence="1" type="ORF">OCTVUL_1B027382</name>
</gene>
<proteinExistence type="predicted"/>
<accession>A0AA36C1A3</accession>
<dbReference type="AlphaFoldDB" id="A0AA36C1A3"/>
<name>A0AA36C1A3_OCTVU</name>
<evidence type="ECO:0000313" key="1">
    <source>
        <dbReference type="EMBL" id="CAI9743486.1"/>
    </source>
</evidence>